<dbReference type="EMBL" id="CM024796">
    <property type="protein sequence ID" value="KAG8000669.1"/>
    <property type="molecule type" value="Genomic_DNA"/>
</dbReference>
<protein>
    <submittedName>
        <fullName evidence="1">Homeobox protein Dlx1a</fullName>
    </submittedName>
</protein>
<keyword evidence="1" id="KW-0238">DNA-binding</keyword>
<evidence type="ECO:0000313" key="2">
    <source>
        <dbReference type="Proteomes" id="UP000805704"/>
    </source>
</evidence>
<reference evidence="1" key="1">
    <citation type="submission" date="2020-04" db="EMBL/GenBank/DDBJ databases">
        <title>A chromosome-scale assembly and high-density genetic map of the yellow drum (Nibea albiflora) genome.</title>
        <authorList>
            <person name="Xu D."/>
            <person name="Zhang W."/>
            <person name="Chen R."/>
            <person name="Tan P."/>
            <person name="Wang L."/>
            <person name="Song H."/>
            <person name="Tian L."/>
            <person name="Zhu Q."/>
            <person name="Wang B."/>
        </authorList>
    </citation>
    <scope>NUCLEOTIDE SEQUENCE</scope>
    <source>
        <strain evidence="1">ZJHYS-2018</strain>
    </source>
</reference>
<accession>A0ACB7EF50</accession>
<sequence length="220" mass="23655">MTMTTIPESLNSPASGKAVFMEFGPPSQQMSPSSMSHGHYPMHCLHSAGHTQHDSYSPATSFPRSLGYPYVNSVGSHSTSPYLSTVQTYQNSPALAQTRLEDTAPETEKNTVVEGGEVKIWFQNKRSKFKKLMKQGGGTIDANALATGRGLSSGSPSVAPVWSSPTTVKTSVGTTGSYIPSYTSWTFLKEPAALIIHNNNNNDEDEEDDTSRSLLPHAAS</sequence>
<comment type="caution">
    <text evidence="1">The sequence shown here is derived from an EMBL/GenBank/DDBJ whole genome shotgun (WGS) entry which is preliminary data.</text>
</comment>
<dbReference type="Proteomes" id="UP000805704">
    <property type="component" value="Chromosome 8"/>
</dbReference>
<evidence type="ECO:0000313" key="1">
    <source>
        <dbReference type="EMBL" id="KAG8000669.1"/>
    </source>
</evidence>
<proteinExistence type="predicted"/>
<name>A0ACB7EF50_NIBAL</name>
<gene>
    <name evidence="1" type="primary">DLX1A</name>
    <name evidence="1" type="ORF">GBF38_017113</name>
</gene>
<organism evidence="1 2">
    <name type="scientific">Nibea albiflora</name>
    <name type="common">Yellow drum</name>
    <name type="synonym">Corvina albiflora</name>
    <dbReference type="NCBI Taxonomy" id="240163"/>
    <lineage>
        <taxon>Eukaryota</taxon>
        <taxon>Metazoa</taxon>
        <taxon>Chordata</taxon>
        <taxon>Craniata</taxon>
        <taxon>Vertebrata</taxon>
        <taxon>Euteleostomi</taxon>
        <taxon>Actinopterygii</taxon>
        <taxon>Neopterygii</taxon>
        <taxon>Teleostei</taxon>
        <taxon>Neoteleostei</taxon>
        <taxon>Acanthomorphata</taxon>
        <taxon>Eupercaria</taxon>
        <taxon>Sciaenidae</taxon>
        <taxon>Nibea</taxon>
    </lineage>
</organism>
<keyword evidence="2" id="KW-1185">Reference proteome</keyword>
<keyword evidence="1" id="KW-0371">Homeobox</keyword>